<evidence type="ECO:0000256" key="7">
    <source>
        <dbReference type="HAMAP-Rule" id="MF_01331"/>
    </source>
</evidence>
<dbReference type="Proteomes" id="UP000178323">
    <property type="component" value="Unassembled WGS sequence"/>
</dbReference>
<dbReference type="InterPro" id="IPR036394">
    <property type="entry name" value="Ribosomal_uL22_sf"/>
</dbReference>
<dbReference type="CDD" id="cd00336">
    <property type="entry name" value="Ribosomal_L22"/>
    <property type="match status" value="1"/>
</dbReference>
<accession>A0A1F5S3P2</accession>
<dbReference type="SUPFAM" id="SSF54843">
    <property type="entry name" value="Ribosomal protein L22"/>
    <property type="match status" value="1"/>
</dbReference>
<dbReference type="GO" id="GO:0022625">
    <property type="term" value="C:cytosolic large ribosomal subunit"/>
    <property type="evidence" value="ECO:0007669"/>
    <property type="project" value="TreeGrafter"/>
</dbReference>
<proteinExistence type="inferred from homology"/>
<dbReference type="InterPro" id="IPR001063">
    <property type="entry name" value="Ribosomal_uL22"/>
</dbReference>
<keyword evidence="3 7" id="KW-0694">RNA-binding</keyword>
<dbReference type="HAMAP" id="MF_01331_B">
    <property type="entry name" value="Ribosomal_uL22_B"/>
    <property type="match status" value="1"/>
</dbReference>
<evidence type="ECO:0000256" key="6">
    <source>
        <dbReference type="ARBA" id="ARBA00035207"/>
    </source>
</evidence>
<evidence type="ECO:0000256" key="9">
    <source>
        <dbReference type="RuleBase" id="RU004006"/>
    </source>
</evidence>
<organism evidence="11 12">
    <name type="scientific">Candidatus Falkowbacteria bacterium RBG_13_39_14</name>
    <dbReference type="NCBI Taxonomy" id="1797985"/>
    <lineage>
        <taxon>Bacteria</taxon>
        <taxon>Candidatus Falkowiibacteriota</taxon>
    </lineage>
</organism>
<dbReference type="PANTHER" id="PTHR13501">
    <property type="entry name" value="CHLOROPLAST 50S RIBOSOMAL PROTEIN L22-RELATED"/>
    <property type="match status" value="1"/>
</dbReference>
<evidence type="ECO:0000256" key="2">
    <source>
        <dbReference type="ARBA" id="ARBA00022730"/>
    </source>
</evidence>
<evidence type="ECO:0000313" key="12">
    <source>
        <dbReference type="Proteomes" id="UP000178323"/>
    </source>
</evidence>
<dbReference type="Gene3D" id="3.90.470.10">
    <property type="entry name" value="Ribosomal protein L22/L17"/>
    <property type="match status" value="1"/>
</dbReference>
<comment type="function">
    <text evidence="7 10">This protein binds specifically to 23S rRNA; its binding is stimulated by other ribosomal proteins, e.g., L4, L17, and L20. It is important during the early stages of 50S assembly. It makes multiple contacts with different domains of the 23S rRNA in the assembled 50S subunit and ribosome.</text>
</comment>
<dbReference type="InterPro" id="IPR047867">
    <property type="entry name" value="Ribosomal_uL22_bac/org-type"/>
</dbReference>
<evidence type="ECO:0000256" key="5">
    <source>
        <dbReference type="ARBA" id="ARBA00023274"/>
    </source>
</evidence>
<evidence type="ECO:0000256" key="1">
    <source>
        <dbReference type="ARBA" id="ARBA00009451"/>
    </source>
</evidence>
<dbReference type="GO" id="GO:0006412">
    <property type="term" value="P:translation"/>
    <property type="evidence" value="ECO:0007669"/>
    <property type="project" value="UniProtKB-UniRule"/>
</dbReference>
<dbReference type="GO" id="GO:0003735">
    <property type="term" value="F:structural constituent of ribosome"/>
    <property type="evidence" value="ECO:0007669"/>
    <property type="project" value="InterPro"/>
</dbReference>
<dbReference type="NCBIfam" id="TIGR01044">
    <property type="entry name" value="rplV_bact"/>
    <property type="match status" value="1"/>
</dbReference>
<dbReference type="EMBL" id="MFFS01000066">
    <property type="protein sequence ID" value="OGF21256.1"/>
    <property type="molecule type" value="Genomic_DNA"/>
</dbReference>
<dbReference type="Pfam" id="PF00237">
    <property type="entry name" value="Ribosomal_L22"/>
    <property type="match status" value="1"/>
</dbReference>
<evidence type="ECO:0000256" key="8">
    <source>
        <dbReference type="RuleBase" id="RU004005"/>
    </source>
</evidence>
<comment type="similarity">
    <text evidence="1 7 8">Belongs to the universal ribosomal protein uL22 family.</text>
</comment>
<dbReference type="GO" id="GO:0019843">
    <property type="term" value="F:rRNA binding"/>
    <property type="evidence" value="ECO:0007669"/>
    <property type="project" value="UniProtKB-UniRule"/>
</dbReference>
<dbReference type="AlphaFoldDB" id="A0A1F5S3P2"/>
<name>A0A1F5S3P2_9BACT</name>
<keyword evidence="2 7" id="KW-0699">rRNA-binding</keyword>
<evidence type="ECO:0000256" key="3">
    <source>
        <dbReference type="ARBA" id="ARBA00022884"/>
    </source>
</evidence>
<gene>
    <name evidence="7" type="primary">rplV</name>
    <name evidence="11" type="ORF">A2Y83_04420</name>
</gene>
<sequence length="120" mass="13711">MEVEASLNNLRIGPRKVRLVADLVRGLDAVDAISQLKYLKKKPALHIIKLIESAISNAENNHKLQKEKLFIKYITVDEDVTYKRWMPRAFGRAGAIRKRGSKVNVVLAERNEKVDDEKES</sequence>
<dbReference type="STRING" id="1797985.A2Y83_04420"/>
<comment type="subunit">
    <text evidence="7 9">Part of the 50S ribosomal subunit.</text>
</comment>
<comment type="caution">
    <text evidence="11">The sequence shown here is derived from an EMBL/GenBank/DDBJ whole genome shotgun (WGS) entry which is preliminary data.</text>
</comment>
<evidence type="ECO:0000313" key="11">
    <source>
        <dbReference type="EMBL" id="OGF21256.1"/>
    </source>
</evidence>
<reference evidence="11 12" key="1">
    <citation type="journal article" date="2016" name="Nat. Commun.">
        <title>Thousands of microbial genomes shed light on interconnected biogeochemical processes in an aquifer system.</title>
        <authorList>
            <person name="Anantharaman K."/>
            <person name="Brown C.T."/>
            <person name="Hug L.A."/>
            <person name="Sharon I."/>
            <person name="Castelle C.J."/>
            <person name="Probst A.J."/>
            <person name="Thomas B.C."/>
            <person name="Singh A."/>
            <person name="Wilkins M.J."/>
            <person name="Karaoz U."/>
            <person name="Brodie E.L."/>
            <person name="Williams K.H."/>
            <person name="Hubbard S.S."/>
            <person name="Banfield J.F."/>
        </authorList>
    </citation>
    <scope>NUCLEOTIDE SEQUENCE [LARGE SCALE GENOMIC DNA]</scope>
</reference>
<keyword evidence="4 7" id="KW-0689">Ribosomal protein</keyword>
<comment type="function">
    <text evidence="7">The globular domain of the protein is located near the polypeptide exit tunnel on the outside of the subunit, while an extended beta-hairpin is found that lines the wall of the exit tunnel in the center of the 70S ribosome.</text>
</comment>
<evidence type="ECO:0000256" key="4">
    <source>
        <dbReference type="ARBA" id="ARBA00022980"/>
    </source>
</evidence>
<evidence type="ECO:0000256" key="10">
    <source>
        <dbReference type="RuleBase" id="RU004008"/>
    </source>
</evidence>
<dbReference type="PANTHER" id="PTHR13501:SF8">
    <property type="entry name" value="LARGE RIBOSOMAL SUBUNIT PROTEIN UL22M"/>
    <property type="match status" value="1"/>
</dbReference>
<dbReference type="InterPro" id="IPR005727">
    <property type="entry name" value="Ribosomal_uL22_bac/chlpt-type"/>
</dbReference>
<keyword evidence="5 7" id="KW-0687">Ribonucleoprotein</keyword>
<protein>
    <recommendedName>
        <fullName evidence="6 7">Large ribosomal subunit protein uL22</fullName>
    </recommendedName>
</protein>